<keyword evidence="5" id="KW-0560">Oxidoreductase</keyword>
<dbReference type="Gene3D" id="2.40.110.10">
    <property type="entry name" value="Butyryl-CoA Dehydrogenase, subunit A, domain 2"/>
    <property type="match status" value="2"/>
</dbReference>
<evidence type="ECO:0000256" key="4">
    <source>
        <dbReference type="ARBA" id="ARBA00022827"/>
    </source>
</evidence>
<evidence type="ECO:0000256" key="5">
    <source>
        <dbReference type="ARBA" id="ARBA00023002"/>
    </source>
</evidence>
<dbReference type="SUPFAM" id="SSF47203">
    <property type="entry name" value="Acyl-CoA dehydrogenase C-terminal domain-like"/>
    <property type="match status" value="2"/>
</dbReference>
<sequence>MDREETTRAFRDSARAFLAAASPMARLRALRGAQPGYERDVWEKMAQAGWTGLCVPESLDGLGLGLREMAAIVGEIGRHPLPEPLLGGAFLSAAALLNLPSVSGRDALLRDIAGGGAVIGLAWQEQPGQQHAGKPAVSAERASGEVLLHGEKRWAYPAGADAWLVNASMGATTVLCLVPAASPELAAATRERVDGSMSVNLSFNGVRIPAANVIAQGELADAAVARALENARLMQAAELLGIAHRTYDDTLAYLKTRTQFGKPIGANQALQHRMVDALLQIELARATLDQFLGEFGETGLDASDPATVQAHYGARCARVKARCCHAALHMSRLAIQFHGAIGYTDELDIGLYLKRALHLAAWLGGVRENRLLAEPLSLAQAEGDSADPDGAALPPAASGTDWNALPEADFRRMVRKFVQENYPGDLRNPPRRLHWPELRDWYMSLSRQGWIAPAWPREHGGMALEPDKLIAFMEEMEAYGVARAPDQGIINIGPVLIKYGTAEQRDYYLPRIVSGDHVWCQGYSEPNAGSDLASLRTEAVIDGDDFVVTGQKIWTTLAQDANHIFMLVRTDKTAKKQAGISFLLTELDRPGITVRPIVNIGGEEEFCEVFFDHVRVPRRNLVGEMNQGWTIAKALLDFERLFVGSPSQSLYALNQLRLLGEMKGAFGSLAQAGENDRAFVESYNEAALDVFDLQALFADYAAIVKHGGTLPPSVSLLKIWASETYSRLAMMCVEAAGEQGGDADPLNWQGAAISPANRLYNSSITTIYGGSNEIQRNILAKAVLGLPS</sequence>
<evidence type="ECO:0000259" key="6">
    <source>
        <dbReference type="Pfam" id="PF00441"/>
    </source>
</evidence>
<feature type="domain" description="Acyl-CoA dehydrogenase/oxidase N-terminal" evidence="8">
    <location>
        <begin position="5"/>
        <end position="81"/>
    </location>
</feature>
<keyword evidence="3" id="KW-0285">Flavoprotein</keyword>
<dbReference type="Pfam" id="PF02770">
    <property type="entry name" value="Acyl-CoA_dh_M"/>
    <property type="match status" value="1"/>
</dbReference>
<evidence type="ECO:0000313" key="10">
    <source>
        <dbReference type="Proteomes" id="UP000500970"/>
    </source>
</evidence>
<dbReference type="InterPro" id="IPR009075">
    <property type="entry name" value="AcylCo_DH/oxidase_C"/>
</dbReference>
<proteinExistence type="inferred from homology"/>
<dbReference type="PANTHER" id="PTHR43292">
    <property type="entry name" value="ACYL-COA DEHYDROGENASE"/>
    <property type="match status" value="1"/>
</dbReference>
<organism evidence="9 10">
    <name type="scientific">Achromobacter pestifer</name>
    <dbReference type="NCBI Taxonomy" id="1353889"/>
    <lineage>
        <taxon>Bacteria</taxon>
        <taxon>Pseudomonadati</taxon>
        <taxon>Pseudomonadota</taxon>
        <taxon>Betaproteobacteria</taxon>
        <taxon>Burkholderiales</taxon>
        <taxon>Alcaligenaceae</taxon>
        <taxon>Achromobacter</taxon>
    </lineage>
</organism>
<dbReference type="FunFam" id="2.40.110.10:FF:000011">
    <property type="entry name" value="Acyl-CoA dehydrogenase FadE34"/>
    <property type="match status" value="1"/>
</dbReference>
<dbReference type="EMBL" id="CP053985">
    <property type="protein sequence ID" value="QKH39744.1"/>
    <property type="molecule type" value="Genomic_DNA"/>
</dbReference>
<dbReference type="InterPro" id="IPR009100">
    <property type="entry name" value="AcylCoA_DH/oxidase_NM_dom_sf"/>
</dbReference>
<evidence type="ECO:0000313" key="9">
    <source>
        <dbReference type="EMBL" id="QKH39744.1"/>
    </source>
</evidence>
<dbReference type="Gene3D" id="1.20.140.10">
    <property type="entry name" value="Butyryl-CoA Dehydrogenase, subunit A, domain 3"/>
    <property type="match status" value="2"/>
</dbReference>
<dbReference type="InterPro" id="IPR013786">
    <property type="entry name" value="AcylCoA_DH/ox_N"/>
</dbReference>
<dbReference type="KEGG" id="apes:FOC84_18790"/>
<evidence type="ECO:0000256" key="2">
    <source>
        <dbReference type="ARBA" id="ARBA00009347"/>
    </source>
</evidence>
<protein>
    <submittedName>
        <fullName evidence="9">Acyl-CoA dehydrogenase</fullName>
    </submittedName>
</protein>
<evidence type="ECO:0000259" key="8">
    <source>
        <dbReference type="Pfam" id="PF02771"/>
    </source>
</evidence>
<feature type="domain" description="Acyl-CoA dehydrogenase/oxidase C-terminal" evidence="6">
    <location>
        <begin position="224"/>
        <end position="364"/>
    </location>
</feature>
<dbReference type="CDD" id="cd00567">
    <property type="entry name" value="ACAD"/>
    <property type="match status" value="1"/>
</dbReference>
<feature type="domain" description="Acyl-CoA dehydrogenase/oxidase C-terminal" evidence="6">
    <location>
        <begin position="626"/>
        <end position="784"/>
    </location>
</feature>
<gene>
    <name evidence="9" type="ORF">FOC84_18790</name>
</gene>
<feature type="domain" description="Acyl-CoA oxidase/dehydrogenase middle" evidence="7">
    <location>
        <begin position="520"/>
        <end position="614"/>
    </location>
</feature>
<keyword evidence="4" id="KW-0274">FAD</keyword>
<accession>A0A7D4IRR8</accession>
<dbReference type="InterPro" id="IPR006091">
    <property type="entry name" value="Acyl-CoA_Oxase/DH_mid-dom"/>
</dbReference>
<feature type="domain" description="Acyl-CoA dehydrogenase/oxidase N-terminal" evidence="8">
    <location>
        <begin position="409"/>
        <end position="516"/>
    </location>
</feature>
<keyword evidence="10" id="KW-1185">Reference proteome</keyword>
<dbReference type="InterPro" id="IPR046373">
    <property type="entry name" value="Acyl-CoA_Oxase/DH_mid-dom_sf"/>
</dbReference>
<dbReference type="Pfam" id="PF00441">
    <property type="entry name" value="Acyl-CoA_dh_1"/>
    <property type="match status" value="2"/>
</dbReference>
<dbReference type="InterPro" id="IPR052161">
    <property type="entry name" value="Mycobact_Acyl-CoA_DH"/>
</dbReference>
<evidence type="ECO:0000256" key="1">
    <source>
        <dbReference type="ARBA" id="ARBA00001974"/>
    </source>
</evidence>
<dbReference type="Pfam" id="PF02771">
    <property type="entry name" value="Acyl-CoA_dh_N"/>
    <property type="match status" value="2"/>
</dbReference>
<dbReference type="SUPFAM" id="SSF56645">
    <property type="entry name" value="Acyl-CoA dehydrogenase NM domain-like"/>
    <property type="match status" value="2"/>
</dbReference>
<dbReference type="GO" id="GO:0016627">
    <property type="term" value="F:oxidoreductase activity, acting on the CH-CH group of donors"/>
    <property type="evidence" value="ECO:0007669"/>
    <property type="project" value="InterPro"/>
</dbReference>
<name>A0A7D4IRR8_9BURK</name>
<dbReference type="Gene3D" id="1.10.540.10">
    <property type="entry name" value="Acyl-CoA dehydrogenase/oxidase, N-terminal domain"/>
    <property type="match status" value="2"/>
</dbReference>
<reference evidence="9 10" key="1">
    <citation type="submission" date="2020-05" db="EMBL/GenBank/DDBJ databases">
        <title>FDA dAtabase for Regulatory Grade micrObial Sequences (FDA-ARGOS): Supporting development and validation of Infectious Disease Dx tests.</title>
        <authorList>
            <person name="Sproer C."/>
            <person name="Gronow S."/>
            <person name="Severitt S."/>
            <person name="Schroder I."/>
            <person name="Tallon L."/>
            <person name="Sadzewicz L."/>
            <person name="Zhao X."/>
            <person name="Vavikolanu K."/>
            <person name="Mehta A."/>
            <person name="Aluvathingal J."/>
            <person name="Nadendla S."/>
            <person name="Myers T."/>
            <person name="Yan Y."/>
            <person name="Sichtig H."/>
        </authorList>
    </citation>
    <scope>NUCLEOTIDE SEQUENCE [LARGE SCALE GENOMIC DNA]</scope>
    <source>
        <strain evidence="9 10">FDAARGOS_790</strain>
    </source>
</reference>
<dbReference type="AlphaFoldDB" id="A0A7D4IRR8"/>
<evidence type="ECO:0000256" key="3">
    <source>
        <dbReference type="ARBA" id="ARBA00022630"/>
    </source>
</evidence>
<dbReference type="InterPro" id="IPR036250">
    <property type="entry name" value="AcylCo_DH-like_C"/>
</dbReference>
<comment type="cofactor">
    <cofactor evidence="1">
        <name>FAD</name>
        <dbReference type="ChEBI" id="CHEBI:57692"/>
    </cofactor>
</comment>
<dbReference type="GO" id="GO:0005886">
    <property type="term" value="C:plasma membrane"/>
    <property type="evidence" value="ECO:0007669"/>
    <property type="project" value="TreeGrafter"/>
</dbReference>
<evidence type="ECO:0000259" key="7">
    <source>
        <dbReference type="Pfam" id="PF02770"/>
    </source>
</evidence>
<dbReference type="GO" id="GO:0050660">
    <property type="term" value="F:flavin adenine dinucleotide binding"/>
    <property type="evidence" value="ECO:0007669"/>
    <property type="project" value="InterPro"/>
</dbReference>
<dbReference type="InterPro" id="IPR037069">
    <property type="entry name" value="AcylCoA_DH/ox_N_sf"/>
</dbReference>
<dbReference type="PANTHER" id="PTHR43292:SF3">
    <property type="entry name" value="ACYL-COA DEHYDROGENASE FADE29"/>
    <property type="match status" value="1"/>
</dbReference>
<comment type="similarity">
    <text evidence="2">Belongs to the acyl-CoA dehydrogenase family.</text>
</comment>
<dbReference type="Proteomes" id="UP000500970">
    <property type="component" value="Chromosome"/>
</dbReference>